<dbReference type="Pfam" id="PF00566">
    <property type="entry name" value="RabGAP-TBC"/>
    <property type="match status" value="1"/>
</dbReference>
<feature type="compositionally biased region" description="Basic and acidic residues" evidence="1">
    <location>
        <begin position="362"/>
        <end position="389"/>
    </location>
</feature>
<dbReference type="SUPFAM" id="SSF47923">
    <property type="entry name" value="Ypt/Rab-GAP domain of gyp1p"/>
    <property type="match status" value="2"/>
</dbReference>
<protein>
    <submittedName>
        <fullName evidence="3">TBC1D2 protein</fullName>
    </submittedName>
</protein>
<sequence>MPPSLQHPPPRPARPIDSEDLSEEEGLERSAMFKGDEFDALGFATSLDGNKVAESAKTYAEWFQAKAERRLRRLESRREKLPSAGDWSTVPKNTLKALLRKGVPHEHRPELWWSILGCEAVRLRSPVSFQQYLQEPVDTATAETIERDLPRTFPSHQKFRCAAGRAELRNVLRAFSRRCPAVRYCQGMNFIAALLLVVSQDEERAFWMFVCAFDALGVEGYYTEGMTLLRADMHVLASCMQAKCAKVSRTLNQLNVDLLSICSEWYITWFANSLPVTTVLRVWDTLFFEGFKVLFRVSLGIFKQIEEDVLKSDGFDAIMQQAKRWPRSIVAHNELIKASFEGLPNFRRQQLRKAREEALSRIEKEDQERKRAAKARQEAQESARKEVTARDSAVNGDADRSHATSVPFYD</sequence>
<evidence type="ECO:0000313" key="4">
    <source>
        <dbReference type="Proteomes" id="UP000649617"/>
    </source>
</evidence>
<evidence type="ECO:0000259" key="2">
    <source>
        <dbReference type="PROSITE" id="PS50086"/>
    </source>
</evidence>
<dbReference type="GO" id="GO:0005096">
    <property type="term" value="F:GTPase activator activity"/>
    <property type="evidence" value="ECO:0007669"/>
    <property type="project" value="TreeGrafter"/>
</dbReference>
<dbReference type="GO" id="GO:0031267">
    <property type="term" value="F:small GTPase binding"/>
    <property type="evidence" value="ECO:0007669"/>
    <property type="project" value="TreeGrafter"/>
</dbReference>
<dbReference type="AlphaFoldDB" id="A0A812VDQ6"/>
<dbReference type="PANTHER" id="PTHR47219">
    <property type="entry name" value="RAB GTPASE-ACTIVATING PROTEIN 1-LIKE"/>
    <property type="match status" value="1"/>
</dbReference>
<reference evidence="3" key="1">
    <citation type="submission" date="2021-02" db="EMBL/GenBank/DDBJ databases">
        <authorList>
            <person name="Dougan E. K."/>
            <person name="Rhodes N."/>
            <person name="Thang M."/>
            <person name="Chan C."/>
        </authorList>
    </citation>
    <scope>NUCLEOTIDE SEQUENCE</scope>
</reference>
<dbReference type="Proteomes" id="UP000649617">
    <property type="component" value="Unassembled WGS sequence"/>
</dbReference>
<dbReference type="PROSITE" id="PS50086">
    <property type="entry name" value="TBC_RABGAP"/>
    <property type="match status" value="1"/>
</dbReference>
<dbReference type="FunFam" id="1.10.8.270:FF:000016">
    <property type="entry name" value="TBC1 domain family member 2A"/>
    <property type="match status" value="1"/>
</dbReference>
<accession>A0A812VDQ6</accession>
<dbReference type="OrthoDB" id="294251at2759"/>
<dbReference type="InterPro" id="IPR000195">
    <property type="entry name" value="Rab-GAP-TBC_dom"/>
</dbReference>
<dbReference type="EMBL" id="CAJNIZ010042637">
    <property type="protein sequence ID" value="CAE7630431.1"/>
    <property type="molecule type" value="Genomic_DNA"/>
</dbReference>
<keyword evidence="4" id="KW-1185">Reference proteome</keyword>
<dbReference type="InterPro" id="IPR050302">
    <property type="entry name" value="Rab_GAP_TBC_domain"/>
</dbReference>
<feature type="domain" description="Rab-GAP TBC" evidence="2">
    <location>
        <begin position="102"/>
        <end position="290"/>
    </location>
</feature>
<gene>
    <name evidence="3" type="primary">TBC1D2</name>
    <name evidence="3" type="ORF">SPIL2461_LOCUS16535</name>
</gene>
<evidence type="ECO:0000256" key="1">
    <source>
        <dbReference type="SAM" id="MobiDB-lite"/>
    </source>
</evidence>
<dbReference type="PANTHER" id="PTHR47219:SF20">
    <property type="entry name" value="TBC1 DOMAIN FAMILY MEMBER 2B"/>
    <property type="match status" value="1"/>
</dbReference>
<dbReference type="SMART" id="SM00164">
    <property type="entry name" value="TBC"/>
    <property type="match status" value="1"/>
</dbReference>
<name>A0A812VDQ6_SYMPI</name>
<feature type="region of interest" description="Disordered" evidence="1">
    <location>
        <begin position="362"/>
        <end position="410"/>
    </location>
</feature>
<dbReference type="InterPro" id="IPR035969">
    <property type="entry name" value="Rab-GAP_TBC_sf"/>
</dbReference>
<evidence type="ECO:0000313" key="3">
    <source>
        <dbReference type="EMBL" id="CAE7630431.1"/>
    </source>
</evidence>
<comment type="caution">
    <text evidence="3">The sequence shown here is derived from an EMBL/GenBank/DDBJ whole genome shotgun (WGS) entry which is preliminary data.</text>
</comment>
<dbReference type="Gene3D" id="1.10.472.80">
    <property type="entry name" value="Ypt/Rab-GAP domain of gyp1p, domain 3"/>
    <property type="match status" value="1"/>
</dbReference>
<organism evidence="3 4">
    <name type="scientific">Symbiodinium pilosum</name>
    <name type="common">Dinoflagellate</name>
    <dbReference type="NCBI Taxonomy" id="2952"/>
    <lineage>
        <taxon>Eukaryota</taxon>
        <taxon>Sar</taxon>
        <taxon>Alveolata</taxon>
        <taxon>Dinophyceae</taxon>
        <taxon>Suessiales</taxon>
        <taxon>Symbiodiniaceae</taxon>
        <taxon>Symbiodinium</taxon>
    </lineage>
</organism>
<feature type="compositionally biased region" description="Pro residues" evidence="1">
    <location>
        <begin position="1"/>
        <end position="13"/>
    </location>
</feature>
<proteinExistence type="predicted"/>
<dbReference type="Gene3D" id="1.10.8.270">
    <property type="entry name" value="putative rabgap domain of human tbc1 domain family member 14 like domains"/>
    <property type="match status" value="1"/>
</dbReference>
<feature type="region of interest" description="Disordered" evidence="1">
    <location>
        <begin position="1"/>
        <end position="27"/>
    </location>
</feature>